<evidence type="ECO:0000259" key="2">
    <source>
        <dbReference type="PROSITE" id="PS51186"/>
    </source>
</evidence>
<comment type="caution">
    <text evidence="3">The sequence shown here is derived from an EMBL/GenBank/DDBJ whole genome shotgun (WGS) entry which is preliminary data.</text>
</comment>
<dbReference type="CDD" id="cd04301">
    <property type="entry name" value="NAT_SF"/>
    <property type="match status" value="1"/>
</dbReference>
<dbReference type="PANTHER" id="PTHR13947">
    <property type="entry name" value="GNAT FAMILY N-ACETYLTRANSFERASE"/>
    <property type="match status" value="1"/>
</dbReference>
<accession>A0ABU1W5U9</accession>
<dbReference type="PROSITE" id="PS51186">
    <property type="entry name" value="GNAT"/>
    <property type="match status" value="1"/>
</dbReference>
<dbReference type="RefSeq" id="WP_310056711.1">
    <property type="nucleotide sequence ID" value="NZ_JAVDVY010000001.1"/>
</dbReference>
<name>A0ABU1W5U9_9GAMM</name>
<reference evidence="3 4" key="1">
    <citation type="submission" date="2023-07" db="EMBL/GenBank/DDBJ databases">
        <title>Sorghum-associated microbial communities from plants grown in Nebraska, USA.</title>
        <authorList>
            <person name="Schachtman D."/>
        </authorList>
    </citation>
    <scope>NUCLEOTIDE SEQUENCE [LARGE SCALE GENOMIC DNA]</scope>
    <source>
        <strain evidence="3 4">BE198</strain>
    </source>
</reference>
<dbReference type="Proteomes" id="UP001251524">
    <property type="component" value="Unassembled WGS sequence"/>
</dbReference>
<protein>
    <submittedName>
        <fullName evidence="3">GNAT superfamily N-acetyltransferase</fullName>
    </submittedName>
</protein>
<dbReference type="EMBL" id="JAVDVY010000001">
    <property type="protein sequence ID" value="MDR7132862.1"/>
    <property type="molecule type" value="Genomic_DNA"/>
</dbReference>
<dbReference type="InterPro" id="IPR000182">
    <property type="entry name" value="GNAT_dom"/>
</dbReference>
<dbReference type="SUPFAM" id="SSF55729">
    <property type="entry name" value="Acyl-CoA N-acyltransferases (Nat)"/>
    <property type="match status" value="1"/>
</dbReference>
<sequence length="190" mass="21007">MNDPAPGGRPHAPARDLGDIHLRTSLRPGDIGRVVQLHGLLYSRECGYDHTFEAYVASPLAQFARNDSVHERIWLAERGDRLVGCIAIVAASPDVSQLRWFLVDPSERGAGLGRHLMDQAIAFSHAQGYHSIVLWTVSGLNAAAHLYRAAGFRKIAENPGHLWGRDVVEEQYELSPVPPSPHWSRGRRPA</sequence>
<evidence type="ECO:0000313" key="3">
    <source>
        <dbReference type="EMBL" id="MDR7132862.1"/>
    </source>
</evidence>
<dbReference type="InterPro" id="IPR016181">
    <property type="entry name" value="Acyl_CoA_acyltransferase"/>
</dbReference>
<organism evidence="3 4">
    <name type="scientific">Lysobacter niastensis</name>
    <dbReference type="NCBI Taxonomy" id="380629"/>
    <lineage>
        <taxon>Bacteria</taxon>
        <taxon>Pseudomonadati</taxon>
        <taxon>Pseudomonadota</taxon>
        <taxon>Gammaproteobacteria</taxon>
        <taxon>Lysobacterales</taxon>
        <taxon>Lysobacteraceae</taxon>
        <taxon>Lysobacter</taxon>
    </lineage>
</organism>
<keyword evidence="4" id="KW-1185">Reference proteome</keyword>
<evidence type="ECO:0000256" key="1">
    <source>
        <dbReference type="ARBA" id="ARBA00022679"/>
    </source>
</evidence>
<keyword evidence="1" id="KW-0808">Transferase</keyword>
<evidence type="ECO:0000313" key="4">
    <source>
        <dbReference type="Proteomes" id="UP001251524"/>
    </source>
</evidence>
<proteinExistence type="predicted"/>
<feature type="domain" description="N-acetyltransferase" evidence="2">
    <location>
        <begin position="20"/>
        <end position="175"/>
    </location>
</feature>
<dbReference type="InterPro" id="IPR050769">
    <property type="entry name" value="NAT_camello-type"/>
</dbReference>
<gene>
    <name evidence="3" type="ORF">J2X06_000046</name>
</gene>
<dbReference type="Gene3D" id="3.40.630.30">
    <property type="match status" value="1"/>
</dbReference>
<dbReference type="Pfam" id="PF00583">
    <property type="entry name" value="Acetyltransf_1"/>
    <property type="match status" value="1"/>
</dbReference>
<dbReference type="PANTHER" id="PTHR13947:SF37">
    <property type="entry name" value="LD18367P"/>
    <property type="match status" value="1"/>
</dbReference>